<dbReference type="Proteomes" id="UP000031938">
    <property type="component" value="Unassembled WGS sequence"/>
</dbReference>
<dbReference type="Gene3D" id="3.40.50.150">
    <property type="entry name" value="Vaccinia Virus protein VP39"/>
    <property type="match status" value="1"/>
</dbReference>
<gene>
    <name evidence="4" type="ORF">KP78_34370</name>
</gene>
<evidence type="ECO:0000256" key="1">
    <source>
        <dbReference type="ARBA" id="ARBA00022603"/>
    </source>
</evidence>
<evidence type="ECO:0000313" key="4">
    <source>
        <dbReference type="EMBL" id="KIL44473.1"/>
    </source>
</evidence>
<dbReference type="InterPro" id="IPR029063">
    <property type="entry name" value="SAM-dependent_MTases_sf"/>
</dbReference>
<dbReference type="STRING" id="889306.KP78_34370"/>
<organism evidence="4 5">
    <name type="scientific">Jeotgalibacillus soli</name>
    <dbReference type="NCBI Taxonomy" id="889306"/>
    <lineage>
        <taxon>Bacteria</taxon>
        <taxon>Bacillati</taxon>
        <taxon>Bacillota</taxon>
        <taxon>Bacilli</taxon>
        <taxon>Bacillales</taxon>
        <taxon>Caryophanaceae</taxon>
        <taxon>Jeotgalibacillus</taxon>
    </lineage>
</organism>
<accession>A0A0C2VKG9</accession>
<comment type="caution">
    <text evidence="4">The sequence shown here is derived from an EMBL/GenBank/DDBJ whole genome shotgun (WGS) entry which is preliminary data.</text>
</comment>
<sequence>MSYGRFAEVYDQLMSDMPYNQWINFVLDQVSLFNVSGKRLLDIGCGTGECTIKIAQEGFEVTGIDLSDAMLSVAADKAARQGVPIQLFQQDMAELEGFEPFDVITIFCDSLNYLEEVDQVRSTFSRVYEQLLPGGLLLFDVHSLYKIHEMFIDQTFTFDNGDVAYIWNSFPGEEADSVEHELSFFVLENEKKDLYARFDELHKQRTFSVEQYTKWLQDAGFTVETVTADFLSSQSPTETSERIFFTCRKL</sequence>
<dbReference type="RefSeq" id="WP_041090331.1">
    <property type="nucleotide sequence ID" value="NZ_JXRP01000019.1"/>
</dbReference>
<dbReference type="AlphaFoldDB" id="A0A0C2VKG9"/>
<protein>
    <submittedName>
        <fullName evidence="4">SAM-dependent methyltransferase</fullName>
    </submittedName>
</protein>
<dbReference type="EMBL" id="JXRP01000019">
    <property type="protein sequence ID" value="KIL44473.1"/>
    <property type="molecule type" value="Genomic_DNA"/>
</dbReference>
<keyword evidence="1 4" id="KW-0489">Methyltransferase</keyword>
<dbReference type="SUPFAM" id="SSF53335">
    <property type="entry name" value="S-adenosyl-L-methionine-dependent methyltransferases"/>
    <property type="match status" value="1"/>
</dbReference>
<reference evidence="4 5" key="1">
    <citation type="submission" date="2015-01" db="EMBL/GenBank/DDBJ databases">
        <title>Genome sequencing of Jeotgalibacillus soli.</title>
        <authorList>
            <person name="Goh K.M."/>
            <person name="Chan K.-G."/>
            <person name="Yaakop A.S."/>
            <person name="Ee R."/>
            <person name="Gan H.M."/>
            <person name="Chan C.S."/>
        </authorList>
    </citation>
    <scope>NUCLEOTIDE SEQUENCE [LARGE SCALE GENOMIC DNA]</scope>
    <source>
        <strain evidence="4 5">P9</strain>
    </source>
</reference>
<dbReference type="GO" id="GO:0032259">
    <property type="term" value="P:methylation"/>
    <property type="evidence" value="ECO:0007669"/>
    <property type="project" value="UniProtKB-KW"/>
</dbReference>
<dbReference type="Pfam" id="PF13649">
    <property type="entry name" value="Methyltransf_25"/>
    <property type="match status" value="1"/>
</dbReference>
<name>A0A0C2VKG9_9BACL</name>
<proteinExistence type="predicted"/>
<dbReference type="PANTHER" id="PTHR43861:SF1">
    <property type="entry name" value="TRANS-ACONITATE 2-METHYLTRANSFERASE"/>
    <property type="match status" value="1"/>
</dbReference>
<dbReference type="OrthoDB" id="9811589at2"/>
<dbReference type="CDD" id="cd02440">
    <property type="entry name" value="AdoMet_MTases"/>
    <property type="match status" value="1"/>
</dbReference>
<evidence type="ECO:0000259" key="3">
    <source>
        <dbReference type="Pfam" id="PF13649"/>
    </source>
</evidence>
<dbReference type="Gene3D" id="2.20.25.110">
    <property type="entry name" value="S-adenosyl-L-methionine-dependent methyltransferases"/>
    <property type="match status" value="1"/>
</dbReference>
<keyword evidence="2 4" id="KW-0808">Transferase</keyword>
<evidence type="ECO:0000256" key="2">
    <source>
        <dbReference type="ARBA" id="ARBA00022679"/>
    </source>
</evidence>
<feature type="domain" description="Methyltransferase" evidence="3">
    <location>
        <begin position="41"/>
        <end position="135"/>
    </location>
</feature>
<evidence type="ECO:0000313" key="5">
    <source>
        <dbReference type="Proteomes" id="UP000031938"/>
    </source>
</evidence>
<dbReference type="InterPro" id="IPR041698">
    <property type="entry name" value="Methyltransf_25"/>
</dbReference>
<dbReference type="PANTHER" id="PTHR43861">
    <property type="entry name" value="TRANS-ACONITATE 2-METHYLTRANSFERASE-RELATED"/>
    <property type="match status" value="1"/>
</dbReference>
<keyword evidence="5" id="KW-1185">Reference proteome</keyword>
<dbReference type="GO" id="GO:0008168">
    <property type="term" value="F:methyltransferase activity"/>
    <property type="evidence" value="ECO:0007669"/>
    <property type="project" value="UniProtKB-KW"/>
</dbReference>
<dbReference type="PATRIC" id="fig|889306.3.peg.3454"/>